<dbReference type="Proteomes" id="UP000314294">
    <property type="component" value="Unassembled WGS sequence"/>
</dbReference>
<dbReference type="GO" id="GO:0031122">
    <property type="term" value="P:cytoplasmic microtubule organization"/>
    <property type="evidence" value="ECO:0007669"/>
    <property type="project" value="TreeGrafter"/>
</dbReference>
<comment type="caution">
    <text evidence="3">The sequence shown here is derived from an EMBL/GenBank/DDBJ whole genome shotgun (WGS) entry which is preliminary data.</text>
</comment>
<dbReference type="Pfam" id="PF08683">
    <property type="entry name" value="CAMSAP_CKK"/>
    <property type="match status" value="1"/>
</dbReference>
<evidence type="ECO:0000259" key="2">
    <source>
        <dbReference type="PROSITE" id="PS51508"/>
    </source>
</evidence>
<dbReference type="GO" id="GO:0051011">
    <property type="term" value="F:microtubule minus-end binding"/>
    <property type="evidence" value="ECO:0007669"/>
    <property type="project" value="TreeGrafter"/>
</dbReference>
<dbReference type="InterPro" id="IPR032940">
    <property type="entry name" value="CAMSAP"/>
</dbReference>
<dbReference type="EMBL" id="SRLO01013469">
    <property type="protein sequence ID" value="TNN25085.1"/>
    <property type="molecule type" value="Genomic_DNA"/>
</dbReference>
<dbReference type="InterPro" id="IPR014797">
    <property type="entry name" value="CKK_CAMSAP"/>
</dbReference>
<dbReference type="GO" id="GO:0036449">
    <property type="term" value="C:microtubule minus-end"/>
    <property type="evidence" value="ECO:0007669"/>
    <property type="project" value="TreeGrafter"/>
</dbReference>
<accession>A0A4Z2E8J5</accession>
<evidence type="ECO:0000313" key="3">
    <source>
        <dbReference type="EMBL" id="TNN25085.1"/>
    </source>
</evidence>
<keyword evidence="4" id="KW-1185">Reference proteome</keyword>
<keyword evidence="1" id="KW-0493">Microtubule</keyword>
<gene>
    <name evidence="3" type="primary">camsap1b_2</name>
    <name evidence="3" type="ORF">EYF80_064788</name>
</gene>
<dbReference type="GO" id="GO:0007026">
    <property type="term" value="P:negative regulation of microtubule depolymerization"/>
    <property type="evidence" value="ECO:0007669"/>
    <property type="project" value="TreeGrafter"/>
</dbReference>
<evidence type="ECO:0000256" key="1">
    <source>
        <dbReference type="PROSITE-ProRule" id="PRU00841"/>
    </source>
</evidence>
<dbReference type="InterPro" id="IPR038209">
    <property type="entry name" value="CKK_dom_sf"/>
</dbReference>
<dbReference type="InterPro" id="IPR011033">
    <property type="entry name" value="PRC_barrel-like_sf"/>
</dbReference>
<proteinExistence type="inferred from homology"/>
<protein>
    <submittedName>
        <fullName evidence="3">Calmodulin-regulated spectrin-associated protein 1-B</fullName>
    </submittedName>
</protein>
<dbReference type="PROSITE" id="PS51508">
    <property type="entry name" value="CKK"/>
    <property type="match status" value="1"/>
</dbReference>
<feature type="domain" description="CKK" evidence="2">
    <location>
        <begin position="7"/>
        <end position="54"/>
    </location>
</feature>
<comment type="similarity">
    <text evidence="1">Belongs to the CAMSAP1 family.</text>
</comment>
<dbReference type="OrthoDB" id="8946703at2759"/>
<dbReference type="GO" id="GO:0005516">
    <property type="term" value="F:calmodulin binding"/>
    <property type="evidence" value="ECO:0007669"/>
    <property type="project" value="InterPro"/>
</dbReference>
<comment type="domain">
    <text evidence="1">The CKK domain binds microtubules.</text>
</comment>
<dbReference type="AlphaFoldDB" id="A0A4Z2E8J5"/>
<evidence type="ECO:0000313" key="4">
    <source>
        <dbReference type="Proteomes" id="UP000314294"/>
    </source>
</evidence>
<dbReference type="PANTHER" id="PTHR21595">
    <property type="entry name" value="PATRONIN"/>
    <property type="match status" value="1"/>
</dbReference>
<dbReference type="SUPFAM" id="SSF50346">
    <property type="entry name" value="PRC-barrel domain"/>
    <property type="match status" value="1"/>
</dbReference>
<reference evidence="3 4" key="1">
    <citation type="submission" date="2019-03" db="EMBL/GenBank/DDBJ databases">
        <title>First draft genome of Liparis tanakae, snailfish: a comprehensive survey of snailfish specific genes.</title>
        <authorList>
            <person name="Kim W."/>
            <person name="Song I."/>
            <person name="Jeong J.-H."/>
            <person name="Kim D."/>
            <person name="Kim S."/>
            <person name="Ryu S."/>
            <person name="Song J.Y."/>
            <person name="Lee S.K."/>
        </authorList>
    </citation>
    <scope>NUCLEOTIDE SEQUENCE [LARGE SCALE GENOMIC DNA]</scope>
    <source>
        <tissue evidence="3">Muscle</tissue>
    </source>
</reference>
<sequence>MIHSSVCPKLFKEPSSKSNKPIIINAIAHCCLAGKVNETQKNVILEVSGSSYVP</sequence>
<dbReference type="Gene3D" id="3.10.20.360">
    <property type="entry name" value="CKK domain"/>
    <property type="match status" value="1"/>
</dbReference>
<name>A0A4Z2E8J5_9TELE</name>
<organism evidence="3 4">
    <name type="scientific">Liparis tanakae</name>
    <name type="common">Tanaka's snailfish</name>
    <dbReference type="NCBI Taxonomy" id="230148"/>
    <lineage>
        <taxon>Eukaryota</taxon>
        <taxon>Metazoa</taxon>
        <taxon>Chordata</taxon>
        <taxon>Craniata</taxon>
        <taxon>Vertebrata</taxon>
        <taxon>Euteleostomi</taxon>
        <taxon>Actinopterygii</taxon>
        <taxon>Neopterygii</taxon>
        <taxon>Teleostei</taxon>
        <taxon>Neoteleostei</taxon>
        <taxon>Acanthomorphata</taxon>
        <taxon>Eupercaria</taxon>
        <taxon>Perciformes</taxon>
        <taxon>Cottioidei</taxon>
        <taxon>Cottales</taxon>
        <taxon>Liparidae</taxon>
        <taxon>Liparis</taxon>
    </lineage>
</organism>
<dbReference type="PANTHER" id="PTHR21595:SF3">
    <property type="entry name" value="CALMODULIN-REGULATED SPECTRIN-ASSOCIATED PROTEIN 1"/>
    <property type="match status" value="1"/>
</dbReference>